<gene>
    <name evidence="1" type="ORF">FA95DRAFT_664634</name>
</gene>
<evidence type="ECO:0000313" key="1">
    <source>
        <dbReference type="EMBL" id="KAI0050234.1"/>
    </source>
</evidence>
<keyword evidence="2" id="KW-1185">Reference proteome</keyword>
<proteinExistence type="predicted"/>
<protein>
    <submittedName>
        <fullName evidence="1">Uncharacterized protein</fullName>
    </submittedName>
</protein>
<reference evidence="1" key="1">
    <citation type="submission" date="2021-02" db="EMBL/GenBank/DDBJ databases">
        <authorList>
            <consortium name="DOE Joint Genome Institute"/>
            <person name="Ahrendt S."/>
            <person name="Looney B.P."/>
            <person name="Miyauchi S."/>
            <person name="Morin E."/>
            <person name="Drula E."/>
            <person name="Courty P.E."/>
            <person name="Chicoki N."/>
            <person name="Fauchery L."/>
            <person name="Kohler A."/>
            <person name="Kuo A."/>
            <person name="Labutti K."/>
            <person name="Pangilinan J."/>
            <person name="Lipzen A."/>
            <person name="Riley R."/>
            <person name="Andreopoulos W."/>
            <person name="He G."/>
            <person name="Johnson J."/>
            <person name="Barry K.W."/>
            <person name="Grigoriev I.V."/>
            <person name="Nagy L."/>
            <person name="Hibbett D."/>
            <person name="Henrissat B."/>
            <person name="Matheny P.B."/>
            <person name="Labbe J."/>
            <person name="Martin F."/>
        </authorList>
    </citation>
    <scope>NUCLEOTIDE SEQUENCE</scope>
    <source>
        <strain evidence="1">FP105234-sp</strain>
    </source>
</reference>
<comment type="caution">
    <text evidence="1">The sequence shown here is derived from an EMBL/GenBank/DDBJ whole genome shotgun (WGS) entry which is preliminary data.</text>
</comment>
<evidence type="ECO:0000313" key="2">
    <source>
        <dbReference type="Proteomes" id="UP000814033"/>
    </source>
</evidence>
<dbReference type="Proteomes" id="UP000814033">
    <property type="component" value="Unassembled WGS sequence"/>
</dbReference>
<reference evidence="1" key="2">
    <citation type="journal article" date="2022" name="New Phytol.">
        <title>Evolutionary transition to the ectomycorrhizal habit in the genomes of a hyperdiverse lineage of mushroom-forming fungi.</title>
        <authorList>
            <person name="Looney B."/>
            <person name="Miyauchi S."/>
            <person name="Morin E."/>
            <person name="Drula E."/>
            <person name="Courty P.E."/>
            <person name="Kohler A."/>
            <person name="Kuo A."/>
            <person name="LaButti K."/>
            <person name="Pangilinan J."/>
            <person name="Lipzen A."/>
            <person name="Riley R."/>
            <person name="Andreopoulos W."/>
            <person name="He G."/>
            <person name="Johnson J."/>
            <person name="Nolan M."/>
            <person name="Tritt A."/>
            <person name="Barry K.W."/>
            <person name="Grigoriev I.V."/>
            <person name="Nagy L.G."/>
            <person name="Hibbett D."/>
            <person name="Henrissat B."/>
            <person name="Matheny P.B."/>
            <person name="Labbe J."/>
            <person name="Martin F.M."/>
        </authorList>
    </citation>
    <scope>NUCLEOTIDE SEQUENCE</scope>
    <source>
        <strain evidence="1">FP105234-sp</strain>
    </source>
</reference>
<organism evidence="1 2">
    <name type="scientific">Auriscalpium vulgare</name>
    <dbReference type="NCBI Taxonomy" id="40419"/>
    <lineage>
        <taxon>Eukaryota</taxon>
        <taxon>Fungi</taxon>
        <taxon>Dikarya</taxon>
        <taxon>Basidiomycota</taxon>
        <taxon>Agaricomycotina</taxon>
        <taxon>Agaricomycetes</taxon>
        <taxon>Russulales</taxon>
        <taxon>Auriscalpiaceae</taxon>
        <taxon>Auriscalpium</taxon>
    </lineage>
</organism>
<accession>A0ACB8S1S4</accession>
<dbReference type="EMBL" id="MU275864">
    <property type="protein sequence ID" value="KAI0050234.1"/>
    <property type="molecule type" value="Genomic_DNA"/>
</dbReference>
<name>A0ACB8S1S4_9AGAM</name>
<sequence>MCTGRNCHNWLCTSSAWSCSTTGVPGHTSPRSSSIARHVFGIHTLQDRSALRTRQKGERWVPEGARIAEVAPHLPVARHARHDEARAGARVALEVEEPARARGAEAPRAARAAHLLEAPLRIVSGAGQRRARRRTAPAHRCRAGQSRRSIGCRGARARARCRSRRSARCRAARAVARRPSWC</sequence>